<accession>A0A6A6QGA4</accession>
<gene>
    <name evidence="2" type="ORF">BU16DRAFT_156116</name>
</gene>
<feature type="region of interest" description="Disordered" evidence="1">
    <location>
        <begin position="1"/>
        <end position="30"/>
    </location>
</feature>
<dbReference type="Proteomes" id="UP000799750">
    <property type="component" value="Unassembled WGS sequence"/>
</dbReference>
<proteinExistence type="predicted"/>
<reference evidence="2" key="1">
    <citation type="journal article" date="2020" name="Stud. Mycol.">
        <title>101 Dothideomycetes genomes: a test case for predicting lifestyles and emergence of pathogens.</title>
        <authorList>
            <person name="Haridas S."/>
            <person name="Albert R."/>
            <person name="Binder M."/>
            <person name="Bloem J."/>
            <person name="Labutti K."/>
            <person name="Salamov A."/>
            <person name="Andreopoulos B."/>
            <person name="Baker S."/>
            <person name="Barry K."/>
            <person name="Bills G."/>
            <person name="Bluhm B."/>
            <person name="Cannon C."/>
            <person name="Castanera R."/>
            <person name="Culley D."/>
            <person name="Daum C."/>
            <person name="Ezra D."/>
            <person name="Gonzalez J."/>
            <person name="Henrissat B."/>
            <person name="Kuo A."/>
            <person name="Liang C."/>
            <person name="Lipzen A."/>
            <person name="Lutzoni F."/>
            <person name="Magnuson J."/>
            <person name="Mondo S."/>
            <person name="Nolan M."/>
            <person name="Ohm R."/>
            <person name="Pangilinan J."/>
            <person name="Park H.-J."/>
            <person name="Ramirez L."/>
            <person name="Alfaro M."/>
            <person name="Sun H."/>
            <person name="Tritt A."/>
            <person name="Yoshinaga Y."/>
            <person name="Zwiers L.-H."/>
            <person name="Turgeon B."/>
            <person name="Goodwin S."/>
            <person name="Spatafora J."/>
            <person name="Crous P."/>
            <person name="Grigoriev I."/>
        </authorList>
    </citation>
    <scope>NUCLEOTIDE SEQUENCE</scope>
    <source>
        <strain evidence="2">CBS 269.34</strain>
    </source>
</reference>
<sequence>MLVTQMTTADKTSCCRRSPPQRIKDPQAVAPHVRLGRPSVVSGGRSILACFRRFSRKPLKPRADKSVPSSAGPRQNPRPRPVGLTRCVESRSQPSATPDVNLQRPPPPSRWPSSAERGKRNRGSMHAAASIGSSDGPHQTHAAAAGELVAPNQFSHAPIRACAAALEVCQIQYIGPT</sequence>
<name>A0A6A6QGA4_9PEZI</name>
<dbReference type="EMBL" id="MU004197">
    <property type="protein sequence ID" value="KAF2490517.1"/>
    <property type="molecule type" value="Genomic_DNA"/>
</dbReference>
<evidence type="ECO:0000313" key="2">
    <source>
        <dbReference type="EMBL" id="KAF2490517.1"/>
    </source>
</evidence>
<evidence type="ECO:0000313" key="3">
    <source>
        <dbReference type="Proteomes" id="UP000799750"/>
    </source>
</evidence>
<evidence type="ECO:0000256" key="1">
    <source>
        <dbReference type="SAM" id="MobiDB-lite"/>
    </source>
</evidence>
<organism evidence="2 3">
    <name type="scientific">Lophium mytilinum</name>
    <dbReference type="NCBI Taxonomy" id="390894"/>
    <lineage>
        <taxon>Eukaryota</taxon>
        <taxon>Fungi</taxon>
        <taxon>Dikarya</taxon>
        <taxon>Ascomycota</taxon>
        <taxon>Pezizomycotina</taxon>
        <taxon>Dothideomycetes</taxon>
        <taxon>Pleosporomycetidae</taxon>
        <taxon>Mytilinidiales</taxon>
        <taxon>Mytilinidiaceae</taxon>
        <taxon>Lophium</taxon>
    </lineage>
</organism>
<feature type="region of interest" description="Disordered" evidence="1">
    <location>
        <begin position="59"/>
        <end position="141"/>
    </location>
</feature>
<feature type="compositionally biased region" description="Polar residues" evidence="1">
    <location>
        <begin position="90"/>
        <end position="100"/>
    </location>
</feature>
<feature type="compositionally biased region" description="Polar residues" evidence="1">
    <location>
        <begin position="1"/>
        <end position="11"/>
    </location>
</feature>
<dbReference type="AlphaFoldDB" id="A0A6A6QGA4"/>
<protein>
    <submittedName>
        <fullName evidence="2">Uncharacterized protein</fullName>
    </submittedName>
</protein>
<keyword evidence="3" id="KW-1185">Reference proteome</keyword>